<gene>
    <name evidence="2" type="ORF">ECRASSUSDP1_LOCUS14608</name>
</gene>
<dbReference type="Proteomes" id="UP001295684">
    <property type="component" value="Unassembled WGS sequence"/>
</dbReference>
<protein>
    <submittedName>
        <fullName evidence="2">Uncharacterized protein</fullName>
    </submittedName>
</protein>
<dbReference type="AlphaFoldDB" id="A0AAD2CX79"/>
<evidence type="ECO:0000256" key="1">
    <source>
        <dbReference type="SAM" id="MobiDB-lite"/>
    </source>
</evidence>
<organism evidence="2 3">
    <name type="scientific">Euplotes crassus</name>
    <dbReference type="NCBI Taxonomy" id="5936"/>
    <lineage>
        <taxon>Eukaryota</taxon>
        <taxon>Sar</taxon>
        <taxon>Alveolata</taxon>
        <taxon>Ciliophora</taxon>
        <taxon>Intramacronucleata</taxon>
        <taxon>Spirotrichea</taxon>
        <taxon>Hypotrichia</taxon>
        <taxon>Euplotida</taxon>
        <taxon>Euplotidae</taxon>
        <taxon>Moneuplotes</taxon>
    </lineage>
</organism>
<reference evidence="2" key="1">
    <citation type="submission" date="2023-07" db="EMBL/GenBank/DDBJ databases">
        <authorList>
            <consortium name="AG Swart"/>
            <person name="Singh M."/>
            <person name="Singh A."/>
            <person name="Seah K."/>
            <person name="Emmerich C."/>
        </authorList>
    </citation>
    <scope>NUCLEOTIDE SEQUENCE</scope>
    <source>
        <strain evidence="2">DP1</strain>
    </source>
</reference>
<accession>A0AAD2CX79</accession>
<evidence type="ECO:0000313" key="3">
    <source>
        <dbReference type="Proteomes" id="UP001295684"/>
    </source>
</evidence>
<evidence type="ECO:0000313" key="2">
    <source>
        <dbReference type="EMBL" id="CAI2373267.1"/>
    </source>
</evidence>
<proteinExistence type="predicted"/>
<feature type="compositionally biased region" description="Polar residues" evidence="1">
    <location>
        <begin position="46"/>
        <end position="55"/>
    </location>
</feature>
<keyword evidence="3" id="KW-1185">Reference proteome</keyword>
<sequence>MSDNSLCDSDESSFDPMKSRVKEFVYYRKQKEIKAKEEAEGKKRSTPMNYSNGKTKTQKFKNTPAAYPEGMGDDFCTEQGQKKIKGMGMGDKYIDNVFRSKKMQHMTREERKEAYRLVEEDFIQNEDKFRNIKEYEPGKGINLPLSSHGCNRKDMQCRKADVGNPMKIKH</sequence>
<name>A0AAD2CX79_EUPCR</name>
<comment type="caution">
    <text evidence="2">The sequence shown here is derived from an EMBL/GenBank/DDBJ whole genome shotgun (WGS) entry which is preliminary data.</text>
</comment>
<feature type="region of interest" description="Disordered" evidence="1">
    <location>
        <begin position="35"/>
        <end position="74"/>
    </location>
</feature>
<dbReference type="EMBL" id="CAMPGE010014604">
    <property type="protein sequence ID" value="CAI2373267.1"/>
    <property type="molecule type" value="Genomic_DNA"/>
</dbReference>